<feature type="transmembrane region" description="Helical" evidence="1">
    <location>
        <begin position="73"/>
        <end position="92"/>
    </location>
</feature>
<dbReference type="InterPro" id="IPR042150">
    <property type="entry name" value="MmRce1-like"/>
</dbReference>
<gene>
    <name evidence="3" type="ORF">JKA74_09740</name>
</gene>
<evidence type="ECO:0000256" key="1">
    <source>
        <dbReference type="SAM" id="Phobius"/>
    </source>
</evidence>
<organism evidence="3 4">
    <name type="scientific">Marivirga aurantiaca</name>
    <dbReference type="NCBI Taxonomy" id="2802615"/>
    <lineage>
        <taxon>Bacteria</taxon>
        <taxon>Pseudomonadati</taxon>
        <taxon>Bacteroidota</taxon>
        <taxon>Cytophagia</taxon>
        <taxon>Cytophagales</taxon>
        <taxon>Marivirgaceae</taxon>
        <taxon>Marivirga</taxon>
    </lineage>
</organism>
<evidence type="ECO:0000259" key="2">
    <source>
        <dbReference type="Pfam" id="PF02517"/>
    </source>
</evidence>
<feature type="transmembrane region" description="Helical" evidence="1">
    <location>
        <begin position="165"/>
        <end position="182"/>
    </location>
</feature>
<dbReference type="Proteomes" id="UP000611723">
    <property type="component" value="Unassembled WGS sequence"/>
</dbReference>
<dbReference type="InterPro" id="IPR003675">
    <property type="entry name" value="Rce1/LyrA-like_dom"/>
</dbReference>
<evidence type="ECO:0000313" key="4">
    <source>
        <dbReference type="Proteomes" id="UP000611723"/>
    </source>
</evidence>
<feature type="transmembrane region" description="Helical" evidence="1">
    <location>
        <begin position="104"/>
        <end position="125"/>
    </location>
</feature>
<feature type="transmembrane region" description="Helical" evidence="1">
    <location>
        <begin position="37"/>
        <end position="61"/>
    </location>
</feature>
<keyword evidence="3" id="KW-0645">Protease</keyword>
<feature type="transmembrane region" description="Helical" evidence="1">
    <location>
        <begin position="137"/>
        <end position="159"/>
    </location>
</feature>
<reference evidence="3" key="1">
    <citation type="submission" date="2021-01" db="EMBL/GenBank/DDBJ databases">
        <title>Marivirga aurantiaca sp. nov., isolated from intertidal surface sediments.</title>
        <authorList>
            <person name="Zhang M."/>
        </authorList>
    </citation>
    <scope>NUCLEOTIDE SEQUENCE</scope>
    <source>
        <strain evidence="3">S37H4</strain>
    </source>
</reference>
<keyword evidence="1" id="KW-0472">Membrane</keyword>
<dbReference type="GO" id="GO:0080120">
    <property type="term" value="P:CAAX-box protein maturation"/>
    <property type="evidence" value="ECO:0007669"/>
    <property type="project" value="UniProtKB-ARBA"/>
</dbReference>
<comment type="caution">
    <text evidence="3">The sequence shown here is derived from an EMBL/GenBank/DDBJ whole genome shotgun (WGS) entry which is preliminary data.</text>
</comment>
<feature type="domain" description="CAAX prenyl protease 2/Lysostaphin resistance protein A-like" evidence="2">
    <location>
        <begin position="106"/>
        <end position="201"/>
    </location>
</feature>
<feature type="transmembrane region" description="Helical" evidence="1">
    <location>
        <begin position="189"/>
        <end position="210"/>
    </location>
</feature>
<name>A0A934WYN7_9BACT</name>
<keyword evidence="3" id="KW-0482">Metalloprotease</keyword>
<keyword evidence="1" id="KW-0812">Transmembrane</keyword>
<keyword evidence="3" id="KW-0378">Hydrolase</keyword>
<dbReference type="GO" id="GO:0008237">
    <property type="term" value="F:metallopeptidase activity"/>
    <property type="evidence" value="ECO:0007669"/>
    <property type="project" value="UniProtKB-KW"/>
</dbReference>
<dbReference type="PANTHER" id="PTHR35797:SF1">
    <property type="entry name" value="PROTEASE"/>
    <property type="match status" value="1"/>
</dbReference>
<feature type="transmembrane region" description="Helical" evidence="1">
    <location>
        <begin position="216"/>
        <end position="234"/>
    </location>
</feature>
<dbReference type="EMBL" id="JAEQBW010000003">
    <property type="protein sequence ID" value="MBK6265322.1"/>
    <property type="molecule type" value="Genomic_DNA"/>
</dbReference>
<protein>
    <submittedName>
        <fullName evidence="3">CPBP family intramembrane metalloprotease</fullName>
    </submittedName>
</protein>
<keyword evidence="4" id="KW-1185">Reference proteome</keyword>
<dbReference type="AlphaFoldDB" id="A0A934WYN7"/>
<dbReference type="Pfam" id="PF02517">
    <property type="entry name" value="Rce1-like"/>
    <property type="match status" value="1"/>
</dbReference>
<evidence type="ECO:0000313" key="3">
    <source>
        <dbReference type="EMBL" id="MBK6265322.1"/>
    </source>
</evidence>
<sequence length="240" mass="27564">MKYIPILLFYLIAVLISNLFRFDILEINQLLSLPWSIEIAIRSLLEGSGIILAFLAVWLFFKQSISQYWDKPQLKDVLLLAVPIVLYAFIGVENSRGGNSHMDGLIVAASIMGYCFIEEMAWRSYFHKELSKLNKSLRYLIIGVIWYLWHLSFLSSGTFNMIQEIQYLVIFILASFALGTVVEKKQSIYPAVFLHFLVNTITFSNVLNTVPMNYKIGIAVTSFVTWFLLDKFFISSPKTS</sequence>
<proteinExistence type="predicted"/>
<dbReference type="GO" id="GO:0004175">
    <property type="term" value="F:endopeptidase activity"/>
    <property type="evidence" value="ECO:0007669"/>
    <property type="project" value="UniProtKB-ARBA"/>
</dbReference>
<dbReference type="RefSeq" id="WP_201430990.1">
    <property type="nucleotide sequence ID" value="NZ_JAEQBW010000003.1"/>
</dbReference>
<accession>A0A934WYN7</accession>
<dbReference type="PANTHER" id="PTHR35797">
    <property type="entry name" value="PROTEASE-RELATED"/>
    <property type="match status" value="1"/>
</dbReference>
<keyword evidence="1" id="KW-1133">Transmembrane helix</keyword>